<dbReference type="PROSITE" id="PS50111">
    <property type="entry name" value="CHEMOTAXIS_TRANSDUC_2"/>
    <property type="match status" value="1"/>
</dbReference>
<reference evidence="5 6" key="1">
    <citation type="submission" date="2017-06" db="EMBL/GenBank/DDBJ databases">
        <authorList>
            <person name="Kim H.J."/>
            <person name="Triplett B.A."/>
        </authorList>
    </citation>
    <scope>NUCLEOTIDE SEQUENCE [LARGE SCALE GENOMIC DNA]</scope>
    <source>
        <strain evidence="5 6">DSM 14713</strain>
    </source>
</reference>
<evidence type="ECO:0000256" key="3">
    <source>
        <dbReference type="SAM" id="Phobius"/>
    </source>
</evidence>
<feature type="domain" description="Methyl-accepting transducer" evidence="4">
    <location>
        <begin position="326"/>
        <end position="562"/>
    </location>
</feature>
<evidence type="ECO:0000256" key="1">
    <source>
        <dbReference type="ARBA" id="ARBA00023224"/>
    </source>
</evidence>
<feature type="transmembrane region" description="Helical" evidence="3">
    <location>
        <begin position="21"/>
        <end position="41"/>
    </location>
</feature>
<dbReference type="PANTHER" id="PTHR32089">
    <property type="entry name" value="METHYL-ACCEPTING CHEMOTAXIS PROTEIN MCPB"/>
    <property type="match status" value="1"/>
</dbReference>
<keyword evidence="3" id="KW-0472">Membrane</keyword>
<organism evidence="5 6">
    <name type="scientific">Melittangium boletus DSM 14713</name>
    <dbReference type="NCBI Taxonomy" id="1294270"/>
    <lineage>
        <taxon>Bacteria</taxon>
        <taxon>Pseudomonadati</taxon>
        <taxon>Myxococcota</taxon>
        <taxon>Myxococcia</taxon>
        <taxon>Myxococcales</taxon>
        <taxon>Cystobacterineae</taxon>
        <taxon>Archangiaceae</taxon>
        <taxon>Melittangium</taxon>
    </lineage>
</organism>
<dbReference type="Proteomes" id="UP000217289">
    <property type="component" value="Chromosome"/>
</dbReference>
<feature type="transmembrane region" description="Helical" evidence="3">
    <location>
        <begin position="130"/>
        <end position="149"/>
    </location>
</feature>
<dbReference type="GO" id="GO:0007165">
    <property type="term" value="P:signal transduction"/>
    <property type="evidence" value="ECO:0007669"/>
    <property type="project" value="UniProtKB-KW"/>
</dbReference>
<dbReference type="AlphaFoldDB" id="A0A250ICJ9"/>
<evidence type="ECO:0000313" key="5">
    <source>
        <dbReference type="EMBL" id="ATB28938.1"/>
    </source>
</evidence>
<dbReference type="KEGG" id="mbd:MEBOL_002387"/>
<gene>
    <name evidence="5" type="ORF">MEBOL_002387</name>
</gene>
<sequence>MASSPPQSNNPQSLAGSIDARLRLCAMPPAPFVCYMLGMVLGLRGEEATQSVLWFALPTILIFGVAYPPLLIRYLCRQTMRSEPGEPAGMRLGRMLQMPWRIAFYVMAGSYTFGACFFCSMVCLKFDKSPWLVLGGSAIGLSVGLLIAFPAGMIIERLALPAAIEEQARQPHLHVVGGGFFWMRQSWFLPYAFAVCVLSLIVLGGLTVAVQTGNVQSRYIEALQVSGQHEAAYMLEGLGTSLLSELSFPVAVLAVMLLALATLSAWMLARRQERGSLAVLQAIEGLSVGRVRTPQWVSTDEVGDLAFGLNAVVLQLSALPRALQQSAAQLGEAGATLRHANEAQRQALTTQATAIQETNVTAQEIKQTSDLTAHRAEAVLNVVRHAEELSRAGTLAIEQTIEGFSAIRDSVFAIRGKMERLQASAVQIGEITQTVKDLADQSNMLALNAAIEAVRSGEHGKGFGVVAREIRILADQSIRSTSRISSILDEVGNAIGDAVAMTDVSTAQVEGGLDKVKTSGDSLRQLSLMVNDSSEAVTQITAAVSQQNAGFAQIFNAVADLSRSMDQSLDRLESTQEAAEMLQKVSHQVSRVAEQYHVE</sequence>
<dbReference type="RefSeq" id="WP_095977568.1">
    <property type="nucleotide sequence ID" value="NZ_CP022163.1"/>
</dbReference>
<keyword evidence="6" id="KW-1185">Reference proteome</keyword>
<dbReference type="Pfam" id="PF00015">
    <property type="entry name" value="MCPsignal"/>
    <property type="match status" value="1"/>
</dbReference>
<feature type="transmembrane region" description="Helical" evidence="3">
    <location>
        <begin position="188"/>
        <end position="210"/>
    </location>
</feature>
<evidence type="ECO:0000313" key="6">
    <source>
        <dbReference type="Proteomes" id="UP000217289"/>
    </source>
</evidence>
<keyword evidence="3" id="KW-1133">Transmembrane helix</keyword>
<protein>
    <submittedName>
        <fullName evidence="5">Methyl-accepting chemotaxis protein</fullName>
    </submittedName>
</protein>
<dbReference type="GO" id="GO:0016020">
    <property type="term" value="C:membrane"/>
    <property type="evidence" value="ECO:0007669"/>
    <property type="project" value="InterPro"/>
</dbReference>
<dbReference type="SUPFAM" id="SSF58104">
    <property type="entry name" value="Methyl-accepting chemotaxis protein (MCP) signaling domain"/>
    <property type="match status" value="1"/>
</dbReference>
<feature type="transmembrane region" description="Helical" evidence="3">
    <location>
        <begin position="246"/>
        <end position="269"/>
    </location>
</feature>
<dbReference type="EMBL" id="CP022163">
    <property type="protein sequence ID" value="ATB28938.1"/>
    <property type="molecule type" value="Genomic_DNA"/>
</dbReference>
<dbReference type="Gene3D" id="1.10.287.950">
    <property type="entry name" value="Methyl-accepting chemotaxis protein"/>
    <property type="match status" value="1"/>
</dbReference>
<evidence type="ECO:0000256" key="2">
    <source>
        <dbReference type="PROSITE-ProRule" id="PRU00284"/>
    </source>
</evidence>
<name>A0A250ICJ9_9BACT</name>
<dbReference type="SMART" id="SM00283">
    <property type="entry name" value="MA"/>
    <property type="match status" value="1"/>
</dbReference>
<keyword evidence="3" id="KW-0812">Transmembrane</keyword>
<accession>A0A250ICJ9</accession>
<dbReference type="OrthoDB" id="5498895at2"/>
<keyword evidence="1 2" id="KW-0807">Transducer</keyword>
<proteinExistence type="predicted"/>
<dbReference type="InterPro" id="IPR004089">
    <property type="entry name" value="MCPsignal_dom"/>
</dbReference>
<dbReference type="PANTHER" id="PTHR32089:SF112">
    <property type="entry name" value="LYSOZYME-LIKE PROTEIN-RELATED"/>
    <property type="match status" value="1"/>
</dbReference>
<feature type="transmembrane region" description="Helical" evidence="3">
    <location>
        <begin position="102"/>
        <end position="124"/>
    </location>
</feature>
<feature type="transmembrane region" description="Helical" evidence="3">
    <location>
        <begin position="53"/>
        <end position="72"/>
    </location>
</feature>
<evidence type="ECO:0000259" key="4">
    <source>
        <dbReference type="PROSITE" id="PS50111"/>
    </source>
</evidence>